<dbReference type="AlphaFoldDB" id="Q2GCL2"/>
<protein>
    <submittedName>
        <fullName evidence="1">Uncharacterized protein</fullName>
    </submittedName>
</protein>
<name>Q2GCL2_EHRS3</name>
<reference evidence="1 2" key="1">
    <citation type="journal article" date="2006" name="PLoS Genet.">
        <title>Comparative genomics of emerging human ehrlichiosis agents.</title>
        <authorList>
            <person name="Dunning Hotopp J.C."/>
            <person name="Lin M."/>
            <person name="Madupu R."/>
            <person name="Crabtree J."/>
            <person name="Angiuoli S.V."/>
            <person name="Eisen J.A."/>
            <person name="Seshadri R."/>
            <person name="Ren Q."/>
            <person name="Wu M."/>
            <person name="Utterback T.R."/>
            <person name="Smith S."/>
            <person name="Lewis M."/>
            <person name="Khouri H."/>
            <person name="Zhang C."/>
            <person name="Niu H."/>
            <person name="Lin Q."/>
            <person name="Ohashi N."/>
            <person name="Zhi N."/>
            <person name="Nelson W."/>
            <person name="Brinkac L.M."/>
            <person name="Dodson R.J."/>
            <person name="Rosovitz M.J."/>
            <person name="Sundaram J."/>
            <person name="Daugherty S.C."/>
            <person name="Davidsen T."/>
            <person name="Durkin A.S."/>
            <person name="Gwinn M."/>
            <person name="Haft D.H."/>
            <person name="Selengut J.D."/>
            <person name="Sullivan S.A."/>
            <person name="Zafar N."/>
            <person name="Zhou L."/>
            <person name="Benahmed F."/>
            <person name="Forberger H."/>
            <person name="Halpin R."/>
            <person name="Mulligan S."/>
            <person name="Robinson J."/>
            <person name="White O."/>
            <person name="Rikihisa Y."/>
            <person name="Tettelin H."/>
        </authorList>
    </citation>
    <scope>NUCLEOTIDE SEQUENCE [LARGE SCALE GENOMIC DNA]</scope>
    <source>
        <strain evidence="2">ATCC VR-367 / Miyayama</strain>
    </source>
</reference>
<dbReference type="EMBL" id="CP000237">
    <property type="protein sequence ID" value="ABD46474.1"/>
    <property type="molecule type" value="Genomic_DNA"/>
</dbReference>
<dbReference type="HOGENOM" id="CLU_3155354_0_0_5"/>
<dbReference type="Proteomes" id="UP000001942">
    <property type="component" value="Chromosome"/>
</dbReference>
<gene>
    <name evidence="1" type="ordered locus">NSE_0920</name>
</gene>
<dbReference type="STRING" id="222891.NSE_0920"/>
<evidence type="ECO:0000313" key="2">
    <source>
        <dbReference type="Proteomes" id="UP000001942"/>
    </source>
</evidence>
<proteinExistence type="predicted"/>
<keyword evidence="2" id="KW-1185">Reference proteome</keyword>
<accession>Q2GCL2</accession>
<organism evidence="1 2">
    <name type="scientific">Ehrlichia sennetsu (strain ATCC VR-367 / Miyayama)</name>
    <name type="common">Neorickettsia sennetsu</name>
    <dbReference type="NCBI Taxonomy" id="222891"/>
    <lineage>
        <taxon>Bacteria</taxon>
        <taxon>Pseudomonadati</taxon>
        <taxon>Pseudomonadota</taxon>
        <taxon>Alphaproteobacteria</taxon>
        <taxon>Rickettsiales</taxon>
        <taxon>Anaplasmataceae</taxon>
        <taxon>Ehrlichia</taxon>
    </lineage>
</organism>
<dbReference type="KEGG" id="nse:NSE_0920"/>
<sequence>MTADECIDQENMYHDRVTINISMSPGTLVRSWSWMNKFFRVSYCSGFL</sequence>
<evidence type="ECO:0000313" key="1">
    <source>
        <dbReference type="EMBL" id="ABD46474.1"/>
    </source>
</evidence>